<dbReference type="Proteomes" id="UP000005239">
    <property type="component" value="Unassembled WGS sequence"/>
</dbReference>
<evidence type="ECO:0000313" key="2">
    <source>
        <dbReference type="Proteomes" id="UP000005239"/>
    </source>
</evidence>
<accession>A0A2A6BQU0</accession>
<reference evidence="2" key="1">
    <citation type="journal article" date="2008" name="Nat. Genet.">
        <title>The Pristionchus pacificus genome provides a unique perspective on nematode lifestyle and parasitism.</title>
        <authorList>
            <person name="Dieterich C."/>
            <person name="Clifton S.W."/>
            <person name="Schuster L.N."/>
            <person name="Chinwalla A."/>
            <person name="Delehaunty K."/>
            <person name="Dinkelacker I."/>
            <person name="Fulton L."/>
            <person name="Fulton R."/>
            <person name="Godfrey J."/>
            <person name="Minx P."/>
            <person name="Mitreva M."/>
            <person name="Roeseler W."/>
            <person name="Tian H."/>
            <person name="Witte H."/>
            <person name="Yang S.P."/>
            <person name="Wilson R.K."/>
            <person name="Sommer R.J."/>
        </authorList>
    </citation>
    <scope>NUCLEOTIDE SEQUENCE [LARGE SCALE GENOMIC DNA]</scope>
    <source>
        <strain evidence="2">PS312</strain>
    </source>
</reference>
<keyword evidence="2" id="KW-1185">Reference proteome</keyword>
<dbReference type="SUPFAM" id="SSF52047">
    <property type="entry name" value="RNI-like"/>
    <property type="match status" value="1"/>
</dbReference>
<sequence length="464" mass="54562">MDYSDEFTLASLPSDIIRTIVSVDPRKRRLGNMRLISKTWNLLAVAQIKSLPNIEMLTFNLQENYLRVLIHVNKNYKSFFEKIDSNCWTRDDEKETHVLIIFDIRLDINDLSRILDYTNHIEILVVRGFNQRAFFMLSNVKGNVKIDQMELVRPHYRAKMKKHIFQIIERHHITTIKALINPMSPDNLTTNTTNFMMNLSNEFTLAFLPTDIIWTIFSCMDPGKEKLNNVRLISKTWNLLAVEHIKRLPRIEILSFHVRGDEIEVNITVDKNHTNHFAKLHPMCSIDCTRKETQDRIHFTTPLTVTNISRIFDYTNHIEILETFSFDQKALYVLQNAKGCVIIEQLELWWLNYDAEIRKIVASILQKHKISKIMSSIDNDISNDNLRKLIRTISKNTSIIEFNVGDKEFLSEESKRSWKMFAKEIQENKNLLALKICAQDGYTNFPFCYINEPFFNSTAYFLKQ</sequence>
<proteinExistence type="predicted"/>
<name>A0A2A6BQU0_PRIPA</name>
<organism evidence="1 2">
    <name type="scientific">Pristionchus pacificus</name>
    <name type="common">Parasitic nematode worm</name>
    <dbReference type="NCBI Taxonomy" id="54126"/>
    <lineage>
        <taxon>Eukaryota</taxon>
        <taxon>Metazoa</taxon>
        <taxon>Ecdysozoa</taxon>
        <taxon>Nematoda</taxon>
        <taxon>Chromadorea</taxon>
        <taxon>Rhabditida</taxon>
        <taxon>Rhabditina</taxon>
        <taxon>Diplogasteromorpha</taxon>
        <taxon>Diplogasteroidea</taxon>
        <taxon>Neodiplogasteridae</taxon>
        <taxon>Pristionchus</taxon>
    </lineage>
</organism>
<protein>
    <submittedName>
        <fullName evidence="1">Uncharacterized protein</fullName>
    </submittedName>
</protein>
<evidence type="ECO:0000313" key="1">
    <source>
        <dbReference type="EnsemblMetazoa" id="PPA36838.1"/>
    </source>
</evidence>
<dbReference type="EnsemblMetazoa" id="PPA36838.1">
    <property type="protein sequence ID" value="PPA36838.1"/>
    <property type="gene ID" value="WBGene00275207"/>
</dbReference>
<gene>
    <name evidence="1" type="primary">WBGene00275207</name>
</gene>
<reference evidence="1" key="2">
    <citation type="submission" date="2022-06" db="UniProtKB">
        <authorList>
            <consortium name="EnsemblMetazoa"/>
        </authorList>
    </citation>
    <scope>IDENTIFICATION</scope>
    <source>
        <strain evidence="1">PS312</strain>
    </source>
</reference>
<dbReference type="AlphaFoldDB" id="A0A2A6BQU0"/>
<accession>A0A8R1YRR2</accession>